<dbReference type="InterPro" id="IPR012336">
    <property type="entry name" value="Thioredoxin-like_fold"/>
</dbReference>
<dbReference type="AlphaFoldDB" id="A0A1S1YT20"/>
<dbReference type="PANTHER" id="PTHR15337">
    <property type="entry name" value="ANTERIOR GRADIENT PROTEIN-RELATED"/>
    <property type="match status" value="1"/>
</dbReference>
<dbReference type="InterPro" id="IPR011990">
    <property type="entry name" value="TPR-like_helical_dom_sf"/>
</dbReference>
<dbReference type="Gene3D" id="1.25.40.10">
    <property type="entry name" value="Tetratricopeptide repeat domain"/>
    <property type="match status" value="1"/>
</dbReference>
<dbReference type="EMBL" id="JRYR02000002">
    <property type="protein sequence ID" value="OHX64158.1"/>
    <property type="molecule type" value="Genomic_DNA"/>
</dbReference>
<dbReference type="STRING" id="915059.NH26_21370"/>
<gene>
    <name evidence="3" type="ORF">NH26_21370</name>
</gene>
<dbReference type="PANTHER" id="PTHR15337:SF11">
    <property type="entry name" value="THIOREDOXIN DOMAIN-CONTAINING PROTEIN"/>
    <property type="match status" value="1"/>
</dbReference>
<dbReference type="CDD" id="cd02947">
    <property type="entry name" value="TRX_family"/>
    <property type="match status" value="1"/>
</dbReference>
<proteinExistence type="predicted"/>
<keyword evidence="1" id="KW-0732">Signal</keyword>
<dbReference type="InterPro" id="IPR036249">
    <property type="entry name" value="Thioredoxin-like_sf"/>
</dbReference>
<dbReference type="Gene3D" id="3.40.30.10">
    <property type="entry name" value="Glutaredoxin"/>
    <property type="match status" value="1"/>
</dbReference>
<dbReference type="GO" id="GO:0006950">
    <property type="term" value="P:response to stress"/>
    <property type="evidence" value="ECO:0007669"/>
    <property type="project" value="UniProtKB-ARBA"/>
</dbReference>
<comment type="caution">
    <text evidence="3">The sequence shown here is derived from an EMBL/GenBank/DDBJ whole genome shotgun (WGS) entry which is preliminary data.</text>
</comment>
<accession>A0A1S1YT20</accession>
<evidence type="ECO:0000313" key="4">
    <source>
        <dbReference type="Proteomes" id="UP000179797"/>
    </source>
</evidence>
<organism evidence="3 4">
    <name type="scientific">Flammeovirga pacifica</name>
    <dbReference type="NCBI Taxonomy" id="915059"/>
    <lineage>
        <taxon>Bacteria</taxon>
        <taxon>Pseudomonadati</taxon>
        <taxon>Bacteroidota</taxon>
        <taxon>Cytophagia</taxon>
        <taxon>Cytophagales</taxon>
        <taxon>Flammeovirgaceae</taxon>
        <taxon>Flammeovirga</taxon>
    </lineage>
</organism>
<dbReference type="PROSITE" id="PS51352">
    <property type="entry name" value="THIOREDOXIN_2"/>
    <property type="match status" value="1"/>
</dbReference>
<dbReference type="Proteomes" id="UP000179797">
    <property type="component" value="Unassembled WGS sequence"/>
</dbReference>
<evidence type="ECO:0000313" key="3">
    <source>
        <dbReference type="EMBL" id="OHX64158.1"/>
    </source>
</evidence>
<keyword evidence="4" id="KW-1185">Reference proteome</keyword>
<dbReference type="SUPFAM" id="SSF52833">
    <property type="entry name" value="Thioredoxin-like"/>
    <property type="match status" value="1"/>
</dbReference>
<name>A0A1S1YT20_FLAPC</name>
<feature type="domain" description="Thioredoxin" evidence="2">
    <location>
        <begin position="40"/>
        <end position="158"/>
    </location>
</feature>
<protein>
    <recommendedName>
        <fullName evidence="2">Thioredoxin domain-containing protein</fullName>
    </recommendedName>
</protein>
<evidence type="ECO:0000259" key="2">
    <source>
        <dbReference type="PROSITE" id="PS51352"/>
    </source>
</evidence>
<evidence type="ECO:0000256" key="1">
    <source>
        <dbReference type="ARBA" id="ARBA00022729"/>
    </source>
</evidence>
<dbReference type="InterPro" id="IPR051099">
    <property type="entry name" value="AGR/TXD"/>
</dbReference>
<dbReference type="Pfam" id="PF13098">
    <property type="entry name" value="Thioredoxin_2"/>
    <property type="match status" value="1"/>
</dbReference>
<dbReference type="SUPFAM" id="SSF81901">
    <property type="entry name" value="HCP-like"/>
    <property type="match status" value="1"/>
</dbReference>
<sequence>MHIKITLVVYNLIKKNTSLIINFQMKKTISILSLLLFSIASMAQGVQFFEGTWAEVKAEAKKQNKYIFMDAYTTWCGPCKMLKKKVFPEKIVGDVMNENFISVAIDMEKGEGIELAKKFEVRAYPTLLFFNADGQLVDRVVGAMNAQKFAEMAKASLNPENQLLTLKNRVYNTDNPSKEDLQSYINKTYQAYSPDTEMLKKWLAKLSDEDFKDEEVIALIISASYTSDIHSGLLTYLPKLKTEQKEIDKAIESLGFNTIRPAIRNNVSEAEFEKQIEAIEKALPTKAATTTINNARPSFYLRKKNYAKVNNAVDQLVGTLDDNNKISRALNSYAWKYYENDVEAKYMKKALSWINRSVMLDANYANVDTQAHIYQALGKTDKAIDAAQKAINLGKEAGQDVSETEDYLQKISKNN</sequence>
<dbReference type="InterPro" id="IPR013766">
    <property type="entry name" value="Thioredoxin_domain"/>
</dbReference>
<reference evidence="3 4" key="1">
    <citation type="journal article" date="2012" name="Int. J. Syst. Evol. Microbiol.">
        <title>Flammeovirga pacifica sp. nov., isolated from deep-sea sediment.</title>
        <authorList>
            <person name="Xu H."/>
            <person name="Fu Y."/>
            <person name="Yang N."/>
            <person name="Ding Z."/>
            <person name="Lai Q."/>
            <person name="Zeng R."/>
        </authorList>
    </citation>
    <scope>NUCLEOTIDE SEQUENCE [LARGE SCALE GENOMIC DNA]</scope>
    <source>
        <strain evidence="4">DSM 24597 / LMG 26175 / WPAGA1</strain>
    </source>
</reference>